<dbReference type="InterPro" id="IPR050087">
    <property type="entry name" value="AON_synthase_class-II"/>
</dbReference>
<evidence type="ECO:0000313" key="6">
    <source>
        <dbReference type="Proteomes" id="UP000001096"/>
    </source>
</evidence>
<evidence type="ECO:0000256" key="2">
    <source>
        <dbReference type="ARBA" id="ARBA00022679"/>
    </source>
</evidence>
<name>K8PSV1_9BRAD</name>
<comment type="cofactor">
    <cofactor evidence="1">
        <name>pyridoxal 5'-phosphate</name>
        <dbReference type="ChEBI" id="CHEBI:597326"/>
    </cofactor>
</comment>
<feature type="domain" description="Aminotransferase class I/classII large" evidence="4">
    <location>
        <begin position="46"/>
        <end position="388"/>
    </location>
</feature>
<evidence type="ECO:0000259" key="4">
    <source>
        <dbReference type="Pfam" id="PF00155"/>
    </source>
</evidence>
<protein>
    <submittedName>
        <fullName evidence="5">8-amino-7-oxononanoate synthase</fullName>
    </submittedName>
</protein>
<accession>K8PSV1</accession>
<dbReference type="PANTHER" id="PTHR13693">
    <property type="entry name" value="CLASS II AMINOTRANSFERASE/8-AMINO-7-OXONONANOATE SYNTHASE"/>
    <property type="match status" value="1"/>
</dbReference>
<dbReference type="Proteomes" id="UP000001096">
    <property type="component" value="Unassembled WGS sequence"/>
</dbReference>
<dbReference type="InterPro" id="IPR015422">
    <property type="entry name" value="PyrdxlP-dep_Trfase_small"/>
</dbReference>
<dbReference type="PATRIC" id="fig|883078.3.peg.561"/>
<gene>
    <name evidence="5" type="ORF">HMPREF9695_00535</name>
</gene>
<dbReference type="GO" id="GO:0009102">
    <property type="term" value="P:biotin biosynthetic process"/>
    <property type="evidence" value="ECO:0007669"/>
    <property type="project" value="TreeGrafter"/>
</dbReference>
<reference evidence="5 6" key="1">
    <citation type="submission" date="2012-04" db="EMBL/GenBank/DDBJ databases">
        <title>The Genome Sequence of Afipia broomeae ATCC 49717.</title>
        <authorList>
            <consortium name="The Broad Institute Genome Sequencing Platform"/>
            <person name="Earl A."/>
            <person name="Ward D."/>
            <person name="Feldgarden M."/>
            <person name="Gevers D."/>
            <person name="Huys G."/>
            <person name="Walker B."/>
            <person name="Young S.K."/>
            <person name="Zeng Q."/>
            <person name="Gargeya S."/>
            <person name="Fitzgerald M."/>
            <person name="Haas B."/>
            <person name="Abouelleil A."/>
            <person name="Alvarado L."/>
            <person name="Arachchi H.M."/>
            <person name="Berlin A."/>
            <person name="Chapman S.B."/>
            <person name="Goldberg J."/>
            <person name="Griggs A."/>
            <person name="Gujja S."/>
            <person name="Hansen M."/>
            <person name="Howarth C."/>
            <person name="Imamovic A."/>
            <person name="Larimer J."/>
            <person name="McCowen C."/>
            <person name="Montmayeur A."/>
            <person name="Murphy C."/>
            <person name="Neiman D."/>
            <person name="Pearson M."/>
            <person name="Priest M."/>
            <person name="Roberts A."/>
            <person name="Saif S."/>
            <person name="Shea T."/>
            <person name="Sisk P."/>
            <person name="Sykes S."/>
            <person name="Wortman J."/>
            <person name="Nusbaum C."/>
            <person name="Birren B."/>
        </authorList>
    </citation>
    <scope>NUCLEOTIDE SEQUENCE [LARGE SCALE GENOMIC DNA]</scope>
    <source>
        <strain evidence="5 6">ATCC 49717</strain>
    </source>
</reference>
<dbReference type="AlphaFoldDB" id="K8PSV1"/>
<dbReference type="eggNOG" id="COG0156">
    <property type="taxonomic scope" value="Bacteria"/>
</dbReference>
<dbReference type="CDD" id="cd06454">
    <property type="entry name" value="KBL_like"/>
    <property type="match status" value="1"/>
</dbReference>
<dbReference type="InterPro" id="IPR004839">
    <property type="entry name" value="Aminotransferase_I/II_large"/>
</dbReference>
<evidence type="ECO:0000256" key="1">
    <source>
        <dbReference type="ARBA" id="ARBA00001933"/>
    </source>
</evidence>
<dbReference type="HOGENOM" id="CLU_015846_11_0_5"/>
<sequence>MGSGSLLEFASKRARLAGKSILDSGNPWFVPLDRLRSDAQSRGRSLVSFANYDYLGLSDRPEIKKASAEALERHGAGALGSRLVGGERSMHSEFEHAVADFIGVEASLTLVSGYLTNLTIISHLLGVKDLLLIDELCHNSILAGAKNAKAELVAFRHNDLEHLESILKEKRGSFRNCLIVVEGLYSMDGDIPDLPKLLELKYQHNAWLLVDEAHSFGVLGKQGRGISDHFGEDPNDIDLIVGTLSKALVSCGGFLCARQEIIDWLRFTLSGFVYSVGLSPVITATAHAALDIIAAEPELPEQLRVVSEMFLAKARAAGLNTGPAIGRAVVPVMFGDLRSTMLASQELLKKDIYAPPIVHIGVPKDLPRIRFFLSSRHREADIDNAIAVLKEQDFQAAPAIESVF</sequence>
<dbReference type="Gene3D" id="3.40.640.10">
    <property type="entry name" value="Type I PLP-dependent aspartate aminotransferase-like (Major domain)"/>
    <property type="match status" value="1"/>
</dbReference>
<keyword evidence="2" id="KW-0808">Transferase</keyword>
<proteinExistence type="predicted"/>
<evidence type="ECO:0000256" key="3">
    <source>
        <dbReference type="ARBA" id="ARBA00022898"/>
    </source>
</evidence>
<dbReference type="InterPro" id="IPR015421">
    <property type="entry name" value="PyrdxlP-dep_Trfase_major"/>
</dbReference>
<dbReference type="SUPFAM" id="SSF53383">
    <property type="entry name" value="PLP-dependent transferases"/>
    <property type="match status" value="1"/>
</dbReference>
<comment type="caution">
    <text evidence="5">The sequence shown here is derived from an EMBL/GenBank/DDBJ whole genome shotgun (WGS) entry which is preliminary data.</text>
</comment>
<evidence type="ECO:0000313" key="5">
    <source>
        <dbReference type="EMBL" id="EKS41443.1"/>
    </source>
</evidence>
<dbReference type="RefSeq" id="WP_006019242.1">
    <property type="nucleotide sequence ID" value="NZ_KB375282.1"/>
</dbReference>
<dbReference type="GO" id="GO:0008710">
    <property type="term" value="F:8-amino-7-oxononanoate synthase activity"/>
    <property type="evidence" value="ECO:0007669"/>
    <property type="project" value="TreeGrafter"/>
</dbReference>
<organism evidence="5 6">
    <name type="scientific">Afipia broomeae ATCC 49717</name>
    <dbReference type="NCBI Taxonomy" id="883078"/>
    <lineage>
        <taxon>Bacteria</taxon>
        <taxon>Pseudomonadati</taxon>
        <taxon>Pseudomonadota</taxon>
        <taxon>Alphaproteobacteria</taxon>
        <taxon>Hyphomicrobiales</taxon>
        <taxon>Nitrobacteraceae</taxon>
        <taxon>Afipia</taxon>
    </lineage>
</organism>
<keyword evidence="6" id="KW-1185">Reference proteome</keyword>
<dbReference type="GO" id="GO:0030170">
    <property type="term" value="F:pyridoxal phosphate binding"/>
    <property type="evidence" value="ECO:0007669"/>
    <property type="project" value="InterPro"/>
</dbReference>
<dbReference type="InterPro" id="IPR015424">
    <property type="entry name" value="PyrdxlP-dep_Trfase"/>
</dbReference>
<dbReference type="Gene3D" id="3.90.1150.10">
    <property type="entry name" value="Aspartate Aminotransferase, domain 1"/>
    <property type="match status" value="1"/>
</dbReference>
<dbReference type="PANTHER" id="PTHR13693:SF100">
    <property type="entry name" value="8-AMINO-7-OXONONANOATE SYNTHASE"/>
    <property type="match status" value="1"/>
</dbReference>
<dbReference type="EMBL" id="AGWX01000001">
    <property type="protein sequence ID" value="EKS41443.1"/>
    <property type="molecule type" value="Genomic_DNA"/>
</dbReference>
<keyword evidence="3" id="KW-0663">Pyridoxal phosphate</keyword>
<dbReference type="Pfam" id="PF00155">
    <property type="entry name" value="Aminotran_1_2"/>
    <property type="match status" value="1"/>
</dbReference>